<dbReference type="CDD" id="cd00001">
    <property type="entry name" value="PTS_IIB_man"/>
    <property type="match status" value="1"/>
</dbReference>
<evidence type="ECO:0000256" key="2">
    <source>
        <dbReference type="ARBA" id="ARBA00022448"/>
    </source>
</evidence>
<dbReference type="InterPro" id="IPR036667">
    <property type="entry name" value="PTS_IIB_sorbose-sp_sf"/>
</dbReference>
<gene>
    <name evidence="8" type="ORF">AYR53_00080</name>
</gene>
<evidence type="ECO:0000256" key="7">
    <source>
        <dbReference type="ARBA" id="ARBA00022777"/>
    </source>
</evidence>
<evidence type="ECO:0000256" key="4">
    <source>
        <dbReference type="ARBA" id="ARBA00022597"/>
    </source>
</evidence>
<keyword evidence="5" id="KW-0808">Transferase</keyword>
<dbReference type="GeneID" id="42980631"/>
<dbReference type="PROSITE" id="PS51101">
    <property type="entry name" value="PTS_EIIB_TYPE_4"/>
    <property type="match status" value="1"/>
</dbReference>
<name>A0A192GZ34_9LACO</name>
<keyword evidence="9" id="KW-1185">Reference proteome</keyword>
<dbReference type="Proteomes" id="UP000078582">
    <property type="component" value="Chromosome"/>
</dbReference>
<evidence type="ECO:0000256" key="3">
    <source>
        <dbReference type="ARBA" id="ARBA00022490"/>
    </source>
</evidence>
<protein>
    <submittedName>
        <fullName evidence="8">PTS fructose transporter subunit IIB</fullName>
    </submittedName>
</protein>
<proteinExistence type="predicted"/>
<accession>A0A192GZ34</accession>
<dbReference type="OrthoDB" id="9788818at2"/>
<dbReference type="EMBL" id="CP014873">
    <property type="protein sequence ID" value="ANK61293.1"/>
    <property type="molecule type" value="Genomic_DNA"/>
</dbReference>
<dbReference type="GO" id="GO:0005737">
    <property type="term" value="C:cytoplasm"/>
    <property type="evidence" value="ECO:0007669"/>
    <property type="project" value="UniProtKB-SubCell"/>
</dbReference>
<dbReference type="GO" id="GO:0016301">
    <property type="term" value="F:kinase activity"/>
    <property type="evidence" value="ECO:0007669"/>
    <property type="project" value="UniProtKB-KW"/>
</dbReference>
<evidence type="ECO:0000256" key="6">
    <source>
        <dbReference type="ARBA" id="ARBA00022683"/>
    </source>
</evidence>
<comment type="subcellular location">
    <subcellularLocation>
        <location evidence="1">Cytoplasm</location>
    </subcellularLocation>
</comment>
<evidence type="ECO:0000256" key="5">
    <source>
        <dbReference type="ARBA" id="ARBA00022679"/>
    </source>
</evidence>
<keyword evidence="2" id="KW-0813">Transport</keyword>
<keyword evidence="6" id="KW-0598">Phosphotransferase system</keyword>
<dbReference type="Gene3D" id="3.40.35.10">
    <property type="entry name" value="Phosphotransferase system, sorbose subfamily IIB component"/>
    <property type="match status" value="1"/>
</dbReference>
<organism evidence="8 9">
    <name type="scientific">Loigolactobacillus backii</name>
    <dbReference type="NCBI Taxonomy" id="375175"/>
    <lineage>
        <taxon>Bacteria</taxon>
        <taxon>Bacillati</taxon>
        <taxon>Bacillota</taxon>
        <taxon>Bacilli</taxon>
        <taxon>Lactobacillales</taxon>
        <taxon>Lactobacillaceae</taxon>
        <taxon>Loigolactobacillus</taxon>
    </lineage>
</organism>
<sequence length="167" mass="18527">MTMDICLARVDSRLLHGQVATVWTRSVSPNRILIVSDNVAKDKLRKTLLVQAAPPSVRTSVITIDKMIRIYQDPLFDDFKVLLLTETVEDMVRLVKGGINLSHVGINIGSLVFLDGMKLITNSVAVGQEQADALRYLHNEADLDVFAQKVPADRKQNLGDLLTKNGF</sequence>
<keyword evidence="3" id="KW-0963">Cytoplasm</keyword>
<dbReference type="SUPFAM" id="SSF52728">
    <property type="entry name" value="PTS IIb component"/>
    <property type="match status" value="1"/>
</dbReference>
<dbReference type="RefSeq" id="WP_068222864.1">
    <property type="nucleotide sequence ID" value="NZ_CP014623.1"/>
</dbReference>
<dbReference type="AlphaFoldDB" id="A0A192GZ34"/>
<dbReference type="KEGG" id="lbt:AYR52_01400"/>
<dbReference type="GO" id="GO:0009401">
    <property type="term" value="P:phosphoenolpyruvate-dependent sugar phosphotransferase system"/>
    <property type="evidence" value="ECO:0007669"/>
    <property type="project" value="UniProtKB-KW"/>
</dbReference>
<evidence type="ECO:0000313" key="8">
    <source>
        <dbReference type="EMBL" id="ANK61293.1"/>
    </source>
</evidence>
<keyword evidence="7" id="KW-0418">Kinase</keyword>
<dbReference type="Pfam" id="PF03830">
    <property type="entry name" value="PTSIIB_sorb"/>
    <property type="match status" value="1"/>
</dbReference>
<reference evidence="8 9" key="1">
    <citation type="submission" date="2016-03" db="EMBL/GenBank/DDBJ databases">
        <title>Pediococcus and Lactobacillus from brewery environment - whole genome sequencing and assembly.</title>
        <authorList>
            <person name="Behr J."/>
            <person name="Geissler A.J."/>
            <person name="Vogel R.F."/>
        </authorList>
    </citation>
    <scope>NUCLEOTIDE SEQUENCE [LARGE SCALE GENOMIC DNA]</scope>
    <source>
        <strain evidence="8 9">TMW 1.1989</strain>
    </source>
</reference>
<evidence type="ECO:0000313" key="9">
    <source>
        <dbReference type="Proteomes" id="UP000078582"/>
    </source>
</evidence>
<dbReference type="GO" id="GO:0008982">
    <property type="term" value="F:protein-N(PI)-phosphohistidine-sugar phosphotransferase activity"/>
    <property type="evidence" value="ECO:0007669"/>
    <property type="project" value="InterPro"/>
</dbReference>
<evidence type="ECO:0000256" key="1">
    <source>
        <dbReference type="ARBA" id="ARBA00004496"/>
    </source>
</evidence>
<keyword evidence="4" id="KW-0762">Sugar transport</keyword>
<dbReference type="InterPro" id="IPR004720">
    <property type="entry name" value="PTS_IIB_sorbose-sp"/>
</dbReference>
<dbReference type="STRING" id="375175.AYR53_00080"/>